<dbReference type="Gene3D" id="3.60.15.10">
    <property type="entry name" value="Ribonuclease Z/Hydroxyacylglutathione hydrolase-like"/>
    <property type="match status" value="1"/>
</dbReference>
<dbReference type="STRING" id="13333.W1P7A8"/>
<feature type="domain" description="Metallo-beta-lactamase" evidence="2">
    <location>
        <begin position="142"/>
        <end position="343"/>
    </location>
</feature>
<dbReference type="CDD" id="cd16272">
    <property type="entry name" value="RNaseZ_MBL-fold"/>
    <property type="match status" value="1"/>
</dbReference>
<protein>
    <recommendedName>
        <fullName evidence="2">Metallo-beta-lactamase domain-containing protein</fullName>
    </recommendedName>
</protein>
<accession>W1P7A8</accession>
<dbReference type="HOGENOM" id="CLU_054121_0_0_1"/>
<feature type="compositionally biased region" description="Basic and acidic residues" evidence="1">
    <location>
        <begin position="22"/>
        <end position="79"/>
    </location>
</feature>
<evidence type="ECO:0000256" key="1">
    <source>
        <dbReference type="SAM" id="MobiDB-lite"/>
    </source>
</evidence>
<dbReference type="OrthoDB" id="527344at2759"/>
<evidence type="ECO:0000259" key="2">
    <source>
        <dbReference type="Pfam" id="PF12706"/>
    </source>
</evidence>
<sequence>MATVNLEKNPKNSELRGSMGEENPKIAECEAHVHEENPIIPETKVHVDGENLRISETKSDADGENPRNMENHGIEKEKSASVSSSCPENDAKNPKTKKQKLEILGYSIEGLSIGGQETCIMFPNLKLAFDIGRCPQRAINQDFLFISHGHMDHIGGLPMYVATRGLYRMKPPTIFVPASIKQHVEKLFEVHRAMDDSELKHNLIGLKVGEEFQFRRDLIVRAFKTYHVIPSQGYIIYSVKQKLKKEYVGLSGNDIKRLKFSGVEITDTVLAPEVAFTGDTMADFIVDPDNVDALKAKILVMESTFVDSMMTVEHAREYGHTHLFEIAKHADKFENRAILLIHFSARYRPEEIEAAVAMLPRNLDGRVFALTDGF</sequence>
<feature type="region of interest" description="Disordered" evidence="1">
    <location>
        <begin position="1"/>
        <end position="97"/>
    </location>
</feature>
<dbReference type="eggNOG" id="ENOG502QVD0">
    <property type="taxonomic scope" value="Eukaryota"/>
</dbReference>
<dbReference type="Pfam" id="PF12706">
    <property type="entry name" value="Lactamase_B_2"/>
    <property type="match status" value="1"/>
</dbReference>
<evidence type="ECO:0000313" key="4">
    <source>
        <dbReference type="Proteomes" id="UP000017836"/>
    </source>
</evidence>
<dbReference type="AlphaFoldDB" id="W1P7A8"/>
<keyword evidence="4" id="KW-1185">Reference proteome</keyword>
<dbReference type="GO" id="GO:0042781">
    <property type="term" value="F:3'-tRNA processing endoribonuclease activity"/>
    <property type="evidence" value="ECO:0007669"/>
    <property type="project" value="EnsemblPlants"/>
</dbReference>
<gene>
    <name evidence="3" type="ORF">AMTR_s00078p00112070</name>
</gene>
<dbReference type="InterPro" id="IPR001279">
    <property type="entry name" value="Metallo-B-lactamas"/>
</dbReference>
<dbReference type="PANTHER" id="PTHR46504">
    <property type="entry name" value="TRNASE Z TRZ1"/>
    <property type="match status" value="1"/>
</dbReference>
<proteinExistence type="predicted"/>
<dbReference type="EMBL" id="KI394330">
    <property type="protein sequence ID" value="ERN03803.1"/>
    <property type="molecule type" value="Genomic_DNA"/>
</dbReference>
<name>W1P7A8_AMBTC</name>
<dbReference type="PANTHER" id="PTHR46504:SF2">
    <property type="entry name" value="TRNASE Z TRZ1"/>
    <property type="match status" value="1"/>
</dbReference>
<dbReference type="Gramene" id="ERN03803">
    <property type="protein sequence ID" value="ERN03803"/>
    <property type="gene ID" value="AMTR_s00078p00112070"/>
</dbReference>
<dbReference type="Proteomes" id="UP000017836">
    <property type="component" value="Unassembled WGS sequence"/>
</dbReference>
<reference evidence="4" key="1">
    <citation type="journal article" date="2013" name="Science">
        <title>The Amborella genome and the evolution of flowering plants.</title>
        <authorList>
            <consortium name="Amborella Genome Project"/>
        </authorList>
    </citation>
    <scope>NUCLEOTIDE SEQUENCE [LARGE SCALE GENOMIC DNA]</scope>
</reference>
<organism evidence="3 4">
    <name type="scientific">Amborella trichopoda</name>
    <dbReference type="NCBI Taxonomy" id="13333"/>
    <lineage>
        <taxon>Eukaryota</taxon>
        <taxon>Viridiplantae</taxon>
        <taxon>Streptophyta</taxon>
        <taxon>Embryophyta</taxon>
        <taxon>Tracheophyta</taxon>
        <taxon>Spermatophyta</taxon>
        <taxon>Magnoliopsida</taxon>
        <taxon>Amborellales</taxon>
        <taxon>Amborellaceae</taxon>
        <taxon>Amborella</taxon>
    </lineage>
</organism>
<evidence type="ECO:0000313" key="3">
    <source>
        <dbReference type="EMBL" id="ERN03803.1"/>
    </source>
</evidence>
<dbReference type="OMA" id="LTHFSMR"/>
<dbReference type="SUPFAM" id="SSF56281">
    <property type="entry name" value="Metallo-hydrolase/oxidoreductase"/>
    <property type="match status" value="1"/>
</dbReference>
<dbReference type="InterPro" id="IPR036866">
    <property type="entry name" value="RibonucZ/Hydroxyglut_hydro"/>
</dbReference>